<keyword evidence="3" id="KW-0813">Transport</keyword>
<dbReference type="InterPro" id="IPR037294">
    <property type="entry name" value="ABC_BtuC-like"/>
</dbReference>
<dbReference type="EMBL" id="BNDS01000036">
    <property type="protein sequence ID" value="GHI01192.1"/>
    <property type="molecule type" value="Genomic_DNA"/>
</dbReference>
<feature type="transmembrane region" description="Helical" evidence="8">
    <location>
        <begin position="248"/>
        <end position="275"/>
    </location>
</feature>
<feature type="transmembrane region" description="Helical" evidence="8">
    <location>
        <begin position="201"/>
        <end position="222"/>
    </location>
</feature>
<feature type="transmembrane region" description="Helical" evidence="8">
    <location>
        <begin position="71"/>
        <end position="92"/>
    </location>
</feature>
<evidence type="ECO:0000256" key="8">
    <source>
        <dbReference type="SAM" id="Phobius"/>
    </source>
</evidence>
<dbReference type="InterPro" id="IPR000522">
    <property type="entry name" value="ABC_transptr_permease_BtuC"/>
</dbReference>
<dbReference type="Gene3D" id="1.10.3470.10">
    <property type="entry name" value="ABC transporter involved in vitamin B12 uptake, BtuC"/>
    <property type="match status" value="1"/>
</dbReference>
<comment type="similarity">
    <text evidence="2">Belongs to the binding-protein-dependent transport system permease family. FecCD subfamily.</text>
</comment>
<comment type="caution">
    <text evidence="9">The sequence shown here is derived from an EMBL/GenBank/DDBJ whole genome shotgun (WGS) entry which is preliminary data.</text>
</comment>
<evidence type="ECO:0000256" key="4">
    <source>
        <dbReference type="ARBA" id="ARBA00022475"/>
    </source>
</evidence>
<feature type="transmembrane region" description="Helical" evidence="8">
    <location>
        <begin position="318"/>
        <end position="336"/>
    </location>
</feature>
<dbReference type="SUPFAM" id="SSF81345">
    <property type="entry name" value="ABC transporter involved in vitamin B12 uptake, BtuC"/>
    <property type="match status" value="1"/>
</dbReference>
<sequence length="346" mass="37037">MKRRLAIWGGAGVVLLLLSVIVSLSLGSANLRLSHVWGIILDQLPFLEGIIDTNWAASSEQIILKVRLPRVFLAILVGACLSLAGAGFQGVLRNPLADPYTLGVASGSAVGAAFLILFDFHTILLGVWTIPLVAFVTGLISLLVVLRLANVQGKYKLETIILSGVVVSAFLGAIVSFMVSMSDQVVNEIVFWLMGSLALRGWSFTFVLIPYLAIGLVVLLSYGRTLNLFALGERQAAHLGVNIKRTRLVVLIVSTLITAAAVSIVGTIGFVGLVVPHLLRLMVGPDYRLLLPLSVIFGAIYVLWADTIARTLLSPTEIPLGVVTAVLGAPFFAYLLRRNKQMSGGN</sequence>
<keyword evidence="6 8" id="KW-1133">Transmembrane helix</keyword>
<dbReference type="RefSeq" id="WP_191276850.1">
    <property type="nucleotide sequence ID" value="NZ_BNDS01000036.1"/>
</dbReference>
<keyword evidence="4" id="KW-1003">Cell membrane</keyword>
<evidence type="ECO:0000256" key="2">
    <source>
        <dbReference type="ARBA" id="ARBA00007935"/>
    </source>
</evidence>
<name>A0ABQ3NB95_9BACI</name>
<gene>
    <name evidence="9" type="ORF">AM1BK_47340</name>
</gene>
<evidence type="ECO:0000313" key="10">
    <source>
        <dbReference type="Proteomes" id="UP000637074"/>
    </source>
</evidence>
<proteinExistence type="inferred from homology"/>
<evidence type="ECO:0000256" key="3">
    <source>
        <dbReference type="ARBA" id="ARBA00022448"/>
    </source>
</evidence>
<keyword evidence="5 8" id="KW-0812">Transmembrane</keyword>
<dbReference type="Proteomes" id="UP000637074">
    <property type="component" value="Unassembled WGS sequence"/>
</dbReference>
<feature type="transmembrane region" description="Helical" evidence="8">
    <location>
        <begin position="99"/>
        <end position="117"/>
    </location>
</feature>
<dbReference type="PANTHER" id="PTHR30472:SF25">
    <property type="entry name" value="ABC TRANSPORTER PERMEASE PROTEIN MJ0876-RELATED"/>
    <property type="match status" value="1"/>
</dbReference>
<comment type="subcellular location">
    <subcellularLocation>
        <location evidence="1">Cell membrane</location>
        <topology evidence="1">Multi-pass membrane protein</topology>
    </subcellularLocation>
</comment>
<keyword evidence="7 8" id="KW-0472">Membrane</keyword>
<dbReference type="PANTHER" id="PTHR30472">
    <property type="entry name" value="FERRIC ENTEROBACTIN TRANSPORT SYSTEM PERMEASE PROTEIN"/>
    <property type="match status" value="1"/>
</dbReference>
<protein>
    <submittedName>
        <fullName evidence="9">Corrinoid ABC transporter permease</fullName>
    </submittedName>
</protein>
<feature type="transmembrane region" description="Helical" evidence="8">
    <location>
        <begin position="123"/>
        <end position="148"/>
    </location>
</feature>
<evidence type="ECO:0000313" key="9">
    <source>
        <dbReference type="EMBL" id="GHI01192.1"/>
    </source>
</evidence>
<accession>A0ABQ3NB95</accession>
<reference evidence="9 10" key="1">
    <citation type="journal article" date="2022" name="Int. J. Syst. Evol. Microbiol.">
        <title>Neobacillus kokaensis sp. nov., isolated from soil.</title>
        <authorList>
            <person name="Yuki K."/>
            <person name="Matsubara H."/>
            <person name="Yamaguchi S."/>
        </authorList>
    </citation>
    <scope>NUCLEOTIDE SEQUENCE [LARGE SCALE GENOMIC DNA]</scope>
    <source>
        <strain evidence="9 10">LOB 377</strain>
    </source>
</reference>
<dbReference type="Pfam" id="PF01032">
    <property type="entry name" value="FecCD"/>
    <property type="match status" value="1"/>
</dbReference>
<feature type="transmembrane region" description="Helical" evidence="8">
    <location>
        <begin position="160"/>
        <end position="181"/>
    </location>
</feature>
<evidence type="ECO:0000256" key="7">
    <source>
        <dbReference type="ARBA" id="ARBA00023136"/>
    </source>
</evidence>
<evidence type="ECO:0000256" key="1">
    <source>
        <dbReference type="ARBA" id="ARBA00004651"/>
    </source>
</evidence>
<feature type="transmembrane region" description="Helical" evidence="8">
    <location>
        <begin position="287"/>
        <end position="306"/>
    </location>
</feature>
<organism evidence="9 10">
    <name type="scientific">Neobacillus kokaensis</name>
    <dbReference type="NCBI Taxonomy" id="2759023"/>
    <lineage>
        <taxon>Bacteria</taxon>
        <taxon>Bacillati</taxon>
        <taxon>Bacillota</taxon>
        <taxon>Bacilli</taxon>
        <taxon>Bacillales</taxon>
        <taxon>Bacillaceae</taxon>
        <taxon>Neobacillus</taxon>
    </lineage>
</organism>
<keyword evidence="10" id="KW-1185">Reference proteome</keyword>
<dbReference type="CDD" id="cd06550">
    <property type="entry name" value="TM_ABC_iron-siderophores_like"/>
    <property type="match status" value="1"/>
</dbReference>
<evidence type="ECO:0000256" key="6">
    <source>
        <dbReference type="ARBA" id="ARBA00022989"/>
    </source>
</evidence>
<evidence type="ECO:0000256" key="5">
    <source>
        <dbReference type="ARBA" id="ARBA00022692"/>
    </source>
</evidence>